<evidence type="ECO:0000313" key="1">
    <source>
        <dbReference type="EMBL" id="TNN85096.1"/>
    </source>
</evidence>
<proteinExistence type="predicted"/>
<comment type="caution">
    <text evidence="1">The sequence shown here is derived from an EMBL/GenBank/DDBJ whole genome shotgun (WGS) entry which is preliminary data.</text>
</comment>
<name>A0A4Z2J4I5_9TELE</name>
<dbReference type="EMBL" id="SRLO01000023">
    <property type="protein sequence ID" value="TNN85096.1"/>
    <property type="molecule type" value="Genomic_DNA"/>
</dbReference>
<evidence type="ECO:0000313" key="2">
    <source>
        <dbReference type="Proteomes" id="UP000314294"/>
    </source>
</evidence>
<reference evidence="1 2" key="1">
    <citation type="submission" date="2019-03" db="EMBL/GenBank/DDBJ databases">
        <title>First draft genome of Liparis tanakae, snailfish: a comprehensive survey of snailfish specific genes.</title>
        <authorList>
            <person name="Kim W."/>
            <person name="Song I."/>
            <person name="Jeong J.-H."/>
            <person name="Kim D."/>
            <person name="Kim S."/>
            <person name="Ryu S."/>
            <person name="Song J.Y."/>
            <person name="Lee S.K."/>
        </authorList>
    </citation>
    <scope>NUCLEOTIDE SEQUENCE [LARGE SCALE GENOMIC DNA]</scope>
    <source>
        <tissue evidence="1">Muscle</tissue>
    </source>
</reference>
<dbReference type="AlphaFoldDB" id="A0A4Z2J4I5"/>
<organism evidence="1 2">
    <name type="scientific">Liparis tanakae</name>
    <name type="common">Tanaka's snailfish</name>
    <dbReference type="NCBI Taxonomy" id="230148"/>
    <lineage>
        <taxon>Eukaryota</taxon>
        <taxon>Metazoa</taxon>
        <taxon>Chordata</taxon>
        <taxon>Craniata</taxon>
        <taxon>Vertebrata</taxon>
        <taxon>Euteleostomi</taxon>
        <taxon>Actinopterygii</taxon>
        <taxon>Neopterygii</taxon>
        <taxon>Teleostei</taxon>
        <taxon>Neoteleostei</taxon>
        <taxon>Acanthomorphata</taxon>
        <taxon>Eupercaria</taxon>
        <taxon>Perciformes</taxon>
        <taxon>Cottioidei</taxon>
        <taxon>Cottales</taxon>
        <taxon>Liparidae</taxon>
        <taxon>Liparis</taxon>
    </lineage>
</organism>
<accession>A0A4Z2J4I5</accession>
<protein>
    <submittedName>
        <fullName evidence="1">Uncharacterized protein</fullName>
    </submittedName>
</protein>
<dbReference type="Proteomes" id="UP000314294">
    <property type="component" value="Unassembled WGS sequence"/>
</dbReference>
<keyword evidence="2" id="KW-1185">Reference proteome</keyword>
<gene>
    <name evidence="1" type="ORF">EYF80_004750</name>
</gene>
<sequence>MPEQPRDCSTMDGFSRVAFRKKQHSLDTAEEAGMEVFKGKPRPAVLEGTYLSHPGEQSLFASLPAGGGAGSETLHPWSQQVDLGVCEALKESYCTIRAQSGWTQRGLEEGAAGRYYFLNPPSLLRGVHRLGHGVDCLAAGYLEVPSLGQVILTGWTTH</sequence>